<name>A0ACC0BPI3_CATRO</name>
<sequence>MKEMMKGRKLEVASPCAACKLLRRRCAKDCVFAPHFPADDPQKFASVHKVFGASNVSKMLQELGEDQRSDAVSAMVYEANARVRDPVYGCVAAISSLQQQVDILQTQLAFAQAEVVQMRMRGGSSASTPAPIPAPDFSHNNSNSDYYYSSTTINTAGAGSGSGSASASFENASNQFEIEMDSSSSRFPFTQMDCMMIIDHHIESESLWSC</sequence>
<keyword evidence="2" id="KW-1185">Reference proteome</keyword>
<dbReference type="Proteomes" id="UP001060085">
    <property type="component" value="Linkage Group LG03"/>
</dbReference>
<evidence type="ECO:0000313" key="2">
    <source>
        <dbReference type="Proteomes" id="UP001060085"/>
    </source>
</evidence>
<comment type="caution">
    <text evidence="1">The sequence shown here is derived from an EMBL/GenBank/DDBJ whole genome shotgun (WGS) entry which is preliminary data.</text>
</comment>
<accession>A0ACC0BPI3</accession>
<gene>
    <name evidence="1" type="ORF">M9H77_14936</name>
</gene>
<proteinExistence type="predicted"/>
<evidence type="ECO:0000313" key="1">
    <source>
        <dbReference type="EMBL" id="KAI5674572.1"/>
    </source>
</evidence>
<protein>
    <submittedName>
        <fullName evidence="1">Uncharacterized protein</fullName>
    </submittedName>
</protein>
<dbReference type="EMBL" id="CM044703">
    <property type="protein sequence ID" value="KAI5674572.1"/>
    <property type="molecule type" value="Genomic_DNA"/>
</dbReference>
<reference evidence="2" key="1">
    <citation type="journal article" date="2023" name="Nat. Plants">
        <title>Single-cell RNA sequencing provides a high-resolution roadmap for understanding the multicellular compartmentation of specialized metabolism.</title>
        <authorList>
            <person name="Sun S."/>
            <person name="Shen X."/>
            <person name="Li Y."/>
            <person name="Li Y."/>
            <person name="Wang S."/>
            <person name="Li R."/>
            <person name="Zhang H."/>
            <person name="Shen G."/>
            <person name="Guo B."/>
            <person name="Wei J."/>
            <person name="Xu J."/>
            <person name="St-Pierre B."/>
            <person name="Chen S."/>
            <person name="Sun C."/>
        </authorList>
    </citation>
    <scope>NUCLEOTIDE SEQUENCE [LARGE SCALE GENOMIC DNA]</scope>
</reference>
<organism evidence="1 2">
    <name type="scientific">Catharanthus roseus</name>
    <name type="common">Madagascar periwinkle</name>
    <name type="synonym">Vinca rosea</name>
    <dbReference type="NCBI Taxonomy" id="4058"/>
    <lineage>
        <taxon>Eukaryota</taxon>
        <taxon>Viridiplantae</taxon>
        <taxon>Streptophyta</taxon>
        <taxon>Embryophyta</taxon>
        <taxon>Tracheophyta</taxon>
        <taxon>Spermatophyta</taxon>
        <taxon>Magnoliopsida</taxon>
        <taxon>eudicotyledons</taxon>
        <taxon>Gunneridae</taxon>
        <taxon>Pentapetalae</taxon>
        <taxon>asterids</taxon>
        <taxon>lamiids</taxon>
        <taxon>Gentianales</taxon>
        <taxon>Apocynaceae</taxon>
        <taxon>Rauvolfioideae</taxon>
        <taxon>Vinceae</taxon>
        <taxon>Catharanthinae</taxon>
        <taxon>Catharanthus</taxon>
    </lineage>
</organism>